<dbReference type="PANTHER" id="PTHR43095:SF3">
    <property type="entry name" value="L-XYLULOSE_3-KETO-L-GULONATE KINASE"/>
    <property type="match status" value="1"/>
</dbReference>
<dbReference type="PROSITE" id="PS00445">
    <property type="entry name" value="FGGY_KINASES_2"/>
    <property type="match status" value="1"/>
</dbReference>
<evidence type="ECO:0000256" key="3">
    <source>
        <dbReference type="ARBA" id="ARBA00022777"/>
    </source>
</evidence>
<comment type="similarity">
    <text evidence="1 4">Belongs to the FGGY kinase family.</text>
</comment>
<proteinExistence type="inferred from homology"/>
<feature type="domain" description="Carbohydrate kinase FGGY C-terminal" evidence="6">
    <location>
        <begin position="333"/>
        <end position="452"/>
    </location>
</feature>
<protein>
    <recommendedName>
        <fullName evidence="9">Carbohydrate kinase</fullName>
    </recommendedName>
</protein>
<dbReference type="PIRSF" id="PIRSF000538">
    <property type="entry name" value="GlpK"/>
    <property type="match status" value="1"/>
</dbReference>
<dbReference type="InterPro" id="IPR050406">
    <property type="entry name" value="FGGY_Carb_Kinase"/>
</dbReference>
<feature type="domain" description="Carbohydrate kinase FGGY N-terminal" evidence="5">
    <location>
        <begin position="7"/>
        <end position="249"/>
    </location>
</feature>
<organism evidence="7 8">
    <name type="scientific">Candidatus Thermofonsia Clade 1 bacterium</name>
    <dbReference type="NCBI Taxonomy" id="2364210"/>
    <lineage>
        <taxon>Bacteria</taxon>
        <taxon>Bacillati</taxon>
        <taxon>Chloroflexota</taxon>
        <taxon>Candidatus Thermofontia</taxon>
        <taxon>Candidatus Thermofonsia Clade 1</taxon>
    </lineage>
</organism>
<reference evidence="7 8" key="1">
    <citation type="submission" date="2017-11" db="EMBL/GenBank/DDBJ databases">
        <title>Evolution of Phototrophy in the Chloroflexi Phylum Driven by Horizontal Gene Transfer.</title>
        <authorList>
            <person name="Ward L.M."/>
            <person name="Hemp J."/>
            <person name="Shih P.M."/>
            <person name="Mcglynn S.E."/>
            <person name="Fischer W."/>
        </authorList>
    </citation>
    <scope>NUCLEOTIDE SEQUENCE [LARGE SCALE GENOMIC DNA]</scope>
    <source>
        <strain evidence="7">JP3_13</strain>
    </source>
</reference>
<evidence type="ECO:0000256" key="4">
    <source>
        <dbReference type="RuleBase" id="RU003733"/>
    </source>
</evidence>
<evidence type="ECO:0000313" key="8">
    <source>
        <dbReference type="Proteomes" id="UP000229681"/>
    </source>
</evidence>
<dbReference type="EMBL" id="PGTM01000102">
    <property type="protein sequence ID" value="PJF35869.1"/>
    <property type="molecule type" value="Genomic_DNA"/>
</dbReference>
<dbReference type="GO" id="GO:0016301">
    <property type="term" value="F:kinase activity"/>
    <property type="evidence" value="ECO:0007669"/>
    <property type="project" value="UniProtKB-KW"/>
</dbReference>
<keyword evidence="3 4" id="KW-0418">Kinase</keyword>
<evidence type="ECO:0000256" key="1">
    <source>
        <dbReference type="ARBA" id="ARBA00009156"/>
    </source>
</evidence>
<dbReference type="Proteomes" id="UP000229681">
    <property type="component" value="Unassembled WGS sequence"/>
</dbReference>
<dbReference type="Pfam" id="PF02782">
    <property type="entry name" value="FGGY_C"/>
    <property type="match status" value="1"/>
</dbReference>
<sequence>MNAQDVLIAIDLGTSHVKAAIFDLHGRRLARASRPCLLQRPQPTWCEQELAAVQQAAFACLAECVQTAELPPQAYRALALTAQGDGTRLVRTDGSPVRPALIWQDGRAAPIIRRWQADGRAAQAARYTGTALSASHQSAQLAWLLENDPSALEETWRIFFAKDWLFFQLTGEAIAEQSDASHTYLNLQTRQLEPRLLDLLEISALAEKLPPLRLPHECIAPLRADHAAALGLPADLPVVLAPFDVIAELISVSGGAPNVACSVFGTAGIHQVSCAEPPGIGAEIVGGTTYIPAQDGYIRFVPTMLATPNIEYWARLLYADIAQPHGLIGAPTLEAQLAQVPIGAQGVLYLPFLAPSGERAPHFLPEARAQFTGISLLHGRAHLLRAVYEGVALAAARCFAFLPEFAPPLRLTGGGARSPLLAQMMADILNVDVVAHDSLSGALRGAAMYAAALLGIYADLAAAFSAMQAPCQAFTPNAAAHAAYRQLAERYQQQVAALA</sequence>
<evidence type="ECO:0008006" key="9">
    <source>
        <dbReference type="Google" id="ProtNLM"/>
    </source>
</evidence>
<dbReference type="Pfam" id="PF00370">
    <property type="entry name" value="FGGY_N"/>
    <property type="match status" value="1"/>
</dbReference>
<dbReference type="GO" id="GO:0005975">
    <property type="term" value="P:carbohydrate metabolic process"/>
    <property type="evidence" value="ECO:0007669"/>
    <property type="project" value="InterPro"/>
</dbReference>
<accession>A0A2M8PE82</accession>
<dbReference type="InterPro" id="IPR018484">
    <property type="entry name" value="FGGY_N"/>
</dbReference>
<dbReference type="AlphaFoldDB" id="A0A2M8PE82"/>
<dbReference type="Gene3D" id="3.30.420.40">
    <property type="match status" value="2"/>
</dbReference>
<evidence type="ECO:0000313" key="7">
    <source>
        <dbReference type="EMBL" id="PJF35869.1"/>
    </source>
</evidence>
<dbReference type="CDD" id="cd24121">
    <property type="entry name" value="ASKHA_NBD_FGGY_BaEryA-like"/>
    <property type="match status" value="1"/>
</dbReference>
<dbReference type="InterPro" id="IPR000577">
    <property type="entry name" value="Carb_kinase_FGGY"/>
</dbReference>
<dbReference type="InterPro" id="IPR018485">
    <property type="entry name" value="FGGY_C"/>
</dbReference>
<keyword evidence="2 4" id="KW-0808">Transferase</keyword>
<dbReference type="InterPro" id="IPR043129">
    <property type="entry name" value="ATPase_NBD"/>
</dbReference>
<evidence type="ECO:0000256" key="2">
    <source>
        <dbReference type="ARBA" id="ARBA00022679"/>
    </source>
</evidence>
<evidence type="ECO:0000259" key="6">
    <source>
        <dbReference type="Pfam" id="PF02782"/>
    </source>
</evidence>
<comment type="caution">
    <text evidence="7">The sequence shown here is derived from an EMBL/GenBank/DDBJ whole genome shotgun (WGS) entry which is preliminary data.</text>
</comment>
<dbReference type="GO" id="GO:0016773">
    <property type="term" value="F:phosphotransferase activity, alcohol group as acceptor"/>
    <property type="evidence" value="ECO:0007669"/>
    <property type="project" value="InterPro"/>
</dbReference>
<dbReference type="SUPFAM" id="SSF53067">
    <property type="entry name" value="Actin-like ATPase domain"/>
    <property type="match status" value="2"/>
</dbReference>
<dbReference type="PANTHER" id="PTHR43095">
    <property type="entry name" value="SUGAR KINASE"/>
    <property type="match status" value="1"/>
</dbReference>
<evidence type="ECO:0000259" key="5">
    <source>
        <dbReference type="Pfam" id="PF00370"/>
    </source>
</evidence>
<dbReference type="InterPro" id="IPR018483">
    <property type="entry name" value="Carb_kinase_FGGY_CS"/>
</dbReference>
<gene>
    <name evidence="7" type="ORF">CUN49_08350</name>
</gene>
<name>A0A2M8PE82_9CHLR</name>